<proteinExistence type="inferred from homology"/>
<keyword evidence="7 10" id="KW-0472">Membrane</keyword>
<feature type="transmembrane region" description="Helical" evidence="10">
    <location>
        <begin position="403"/>
        <end position="428"/>
    </location>
</feature>
<evidence type="ECO:0000256" key="8">
    <source>
        <dbReference type="ARBA" id="ARBA00044793"/>
    </source>
</evidence>
<evidence type="ECO:0000256" key="6">
    <source>
        <dbReference type="ARBA" id="ARBA00022989"/>
    </source>
</evidence>
<organism evidence="12 13">
    <name type="scientific">Cronartium quercuum f. sp. fusiforme G11</name>
    <dbReference type="NCBI Taxonomy" id="708437"/>
    <lineage>
        <taxon>Eukaryota</taxon>
        <taxon>Fungi</taxon>
        <taxon>Dikarya</taxon>
        <taxon>Basidiomycota</taxon>
        <taxon>Pucciniomycotina</taxon>
        <taxon>Pucciniomycetes</taxon>
        <taxon>Pucciniales</taxon>
        <taxon>Coleosporiaceae</taxon>
        <taxon>Cronartium</taxon>
    </lineage>
</organism>
<dbReference type="GO" id="GO:0034203">
    <property type="term" value="P:glycolipid translocation"/>
    <property type="evidence" value="ECO:0007669"/>
    <property type="project" value="TreeGrafter"/>
</dbReference>
<evidence type="ECO:0000313" key="13">
    <source>
        <dbReference type="Proteomes" id="UP000886653"/>
    </source>
</evidence>
<keyword evidence="5 10" id="KW-0256">Endoplasmic reticulum</keyword>
<evidence type="ECO:0000256" key="2">
    <source>
        <dbReference type="ARBA" id="ARBA00004922"/>
    </source>
</evidence>
<sequence length="566" mass="65028">MSDSHSQPNLLQISLSFILLQLFSKLLTFSLNQTLIRFTSPELLGTTSIQFDVLSNSILFITREHFRAHLSRLQIEFSHQNLTKSRHQQIVNHCYLPIPIGFILSTISFSIYHHLTINNNSSLQHNFKLSLFIYYLSTLFEFISEPAYLYHLITAQTSPRIKVEAIAVFLKSFITLLIIYSGARLAKDWALLAFSFGQLTFASCLLIGLWISKHSIKTDKKFLPKWIIKKSILNSPLAKHDHPLGEHDFNLICALARQSILKQFLSEGDKMIVGRLCPIANQGSYALALNYGSLVARIIFQPIEESARLYFSKTLGPITNNHKPIQIKEDSDKQVESSKENLKEDQPNDHHLIRDEAITTLSALILFQSYLGLILITFVPSYIKPALILILGPNSSYLSGHAIVINILKTYCNLLPLLALNGILEAFVQSVANQKELKQMNSMMILWCITYIGSIYLFKHLNEIGMIYSNCINMMFRILYSYHFIIQFLNHHQHKSSHSLLDIIPNPLMILVFMIFNLVLRYYEKNYFNDFIIRNHDHNKLMIDWNQFCSHLSIGIICFITCLIIG</sequence>
<gene>
    <name evidence="12" type="ORF">CROQUDRAFT_41766</name>
</gene>
<evidence type="ECO:0000256" key="10">
    <source>
        <dbReference type="RuleBase" id="RU365067"/>
    </source>
</evidence>
<feature type="transmembrane region" description="Helical" evidence="10">
    <location>
        <begin position="503"/>
        <end position="523"/>
    </location>
</feature>
<evidence type="ECO:0000256" key="9">
    <source>
        <dbReference type="ARBA" id="ARBA00045912"/>
    </source>
</evidence>
<evidence type="ECO:0000256" key="7">
    <source>
        <dbReference type="ARBA" id="ARBA00023136"/>
    </source>
</evidence>
<evidence type="ECO:0000256" key="11">
    <source>
        <dbReference type="SAM" id="MobiDB-lite"/>
    </source>
</evidence>
<evidence type="ECO:0000256" key="5">
    <source>
        <dbReference type="ARBA" id="ARBA00022824"/>
    </source>
</evidence>
<feature type="transmembrane region" description="Helical" evidence="10">
    <location>
        <begin position="12"/>
        <end position="31"/>
    </location>
</feature>
<protein>
    <recommendedName>
        <fullName evidence="8 10">Man(5)GlcNAc(2)-PP-dolichol translocation protein RFT1</fullName>
    </recommendedName>
</protein>
<comment type="subcellular location">
    <subcellularLocation>
        <location evidence="1 10">Endoplasmic reticulum membrane</location>
        <topology evidence="1 10">Multi-pass membrane protein</topology>
    </subcellularLocation>
</comment>
<evidence type="ECO:0000313" key="12">
    <source>
        <dbReference type="EMBL" id="KAG0148112.1"/>
    </source>
</evidence>
<dbReference type="GO" id="GO:0005789">
    <property type="term" value="C:endoplasmic reticulum membrane"/>
    <property type="evidence" value="ECO:0007669"/>
    <property type="project" value="UniProtKB-SubCell"/>
</dbReference>
<feature type="compositionally biased region" description="Basic and acidic residues" evidence="11">
    <location>
        <begin position="326"/>
        <end position="347"/>
    </location>
</feature>
<feature type="transmembrane region" description="Helical" evidence="10">
    <location>
        <begin position="543"/>
        <end position="565"/>
    </location>
</feature>
<feature type="region of interest" description="Disordered" evidence="11">
    <location>
        <begin position="322"/>
        <end position="347"/>
    </location>
</feature>
<reference evidence="12" key="1">
    <citation type="submission" date="2013-11" db="EMBL/GenBank/DDBJ databases">
        <title>Genome sequence of the fusiform rust pathogen reveals effectors for host alternation and coevolution with pine.</title>
        <authorList>
            <consortium name="DOE Joint Genome Institute"/>
            <person name="Smith K."/>
            <person name="Pendleton A."/>
            <person name="Kubisiak T."/>
            <person name="Anderson C."/>
            <person name="Salamov A."/>
            <person name="Aerts A."/>
            <person name="Riley R."/>
            <person name="Clum A."/>
            <person name="Lindquist E."/>
            <person name="Ence D."/>
            <person name="Campbell M."/>
            <person name="Kronenberg Z."/>
            <person name="Feau N."/>
            <person name="Dhillon B."/>
            <person name="Hamelin R."/>
            <person name="Burleigh J."/>
            <person name="Smith J."/>
            <person name="Yandell M."/>
            <person name="Nelson C."/>
            <person name="Grigoriev I."/>
            <person name="Davis J."/>
        </authorList>
    </citation>
    <scope>NUCLEOTIDE SEQUENCE</scope>
    <source>
        <strain evidence="12">G11</strain>
    </source>
</reference>
<keyword evidence="13" id="KW-1185">Reference proteome</keyword>
<dbReference type="Pfam" id="PF04506">
    <property type="entry name" value="Rft-1"/>
    <property type="match status" value="1"/>
</dbReference>
<evidence type="ECO:0000256" key="3">
    <source>
        <dbReference type="ARBA" id="ARBA00010288"/>
    </source>
</evidence>
<comment type="similarity">
    <text evidence="3 10">Belongs to the RFT1 family.</text>
</comment>
<keyword evidence="6 10" id="KW-1133">Transmembrane helix</keyword>
<keyword evidence="4 10" id="KW-0812">Transmembrane</keyword>
<feature type="transmembrane region" description="Helical" evidence="10">
    <location>
        <begin position="94"/>
        <end position="112"/>
    </location>
</feature>
<comment type="caution">
    <text evidence="12">The sequence shown here is derived from an EMBL/GenBank/DDBJ whole genome shotgun (WGS) entry which is preliminary data.</text>
</comment>
<dbReference type="AlphaFoldDB" id="A0A9P6NPV4"/>
<dbReference type="PANTHER" id="PTHR13117:SF5">
    <property type="entry name" value="PROTEIN RFT1 HOMOLOG"/>
    <property type="match status" value="1"/>
</dbReference>
<name>A0A9P6NPV4_9BASI</name>
<feature type="transmembrane region" description="Helical" evidence="10">
    <location>
        <begin position="361"/>
        <end position="383"/>
    </location>
</feature>
<dbReference type="GO" id="GO:0006488">
    <property type="term" value="P:dolichol-linked oligosaccharide biosynthetic process"/>
    <property type="evidence" value="ECO:0007669"/>
    <property type="project" value="InterPro"/>
</dbReference>
<accession>A0A9P6NPV4</accession>
<dbReference type="PANTHER" id="PTHR13117">
    <property type="entry name" value="ENDOPLASMIC RETICULUM MULTISPAN TRANSMEMBRANE PROTEIN-RELATED"/>
    <property type="match status" value="1"/>
</dbReference>
<dbReference type="OrthoDB" id="9979195at2759"/>
<dbReference type="InterPro" id="IPR007594">
    <property type="entry name" value="RFT1"/>
</dbReference>
<dbReference type="Proteomes" id="UP000886653">
    <property type="component" value="Unassembled WGS sequence"/>
</dbReference>
<feature type="transmembrane region" description="Helical" evidence="10">
    <location>
        <begin position="165"/>
        <end position="183"/>
    </location>
</feature>
<feature type="transmembrane region" description="Helical" evidence="10">
    <location>
        <begin position="132"/>
        <end position="153"/>
    </location>
</feature>
<comment type="function">
    <text evidence="9 10">Intramembrane glycolipid transporter that operates in the biosynthetic pathway of dolichol-linked oligosaccharides, the glycan precursors employed in protein asparagine (N)-glycosylation. The sequential addition of sugars to dolichol pyrophosphate produces dolichol-linked oligosaccharides containing fourteen sugars, including two GlcNAcs, nine mannoses and three glucoses. Once assembled, the oligosaccharide is transferred from the lipid to nascent proteins by oligosaccharyltransferases. The assembly of dolichol-linked oligosaccharides begins on the cytosolic side of the endoplasmic reticulum membrane and finishes in its lumen. RFT1 could mediate the translocation of the cytosolically oriented intermediate DolPP-GlcNAc2Man5, produced by ALG11, into the ER lumen where dolichol-linked oligosaccharides assembly continues. However, the intramembrane lipid transporter activity could not be confirmed in vitro.</text>
</comment>
<comment type="pathway">
    <text evidence="2">Protein modification; protein glycosylation.</text>
</comment>
<feature type="transmembrane region" description="Helical" evidence="10">
    <location>
        <begin position="189"/>
        <end position="211"/>
    </location>
</feature>
<evidence type="ECO:0000256" key="4">
    <source>
        <dbReference type="ARBA" id="ARBA00022692"/>
    </source>
</evidence>
<dbReference type="EMBL" id="MU167240">
    <property type="protein sequence ID" value="KAG0148112.1"/>
    <property type="molecule type" value="Genomic_DNA"/>
</dbReference>
<keyword evidence="10" id="KW-0813">Transport</keyword>
<evidence type="ECO:0000256" key="1">
    <source>
        <dbReference type="ARBA" id="ARBA00004477"/>
    </source>
</evidence>
<feature type="transmembrane region" description="Helical" evidence="10">
    <location>
        <begin position="440"/>
        <end position="458"/>
    </location>
</feature>